<dbReference type="GO" id="GO:0006654">
    <property type="term" value="P:phosphatidic acid biosynthetic process"/>
    <property type="evidence" value="ECO:0007669"/>
    <property type="project" value="TreeGrafter"/>
</dbReference>
<keyword evidence="3 6" id="KW-0808">Transferase</keyword>
<dbReference type="OrthoDB" id="202234at2759"/>
<dbReference type="PANTHER" id="PTHR10434:SF65">
    <property type="entry name" value="1-ACYL-SN-GLYCEROL-3-PHOSPHATE ACYLTRANSFERASE ALPHA"/>
    <property type="match status" value="1"/>
</dbReference>
<dbReference type="SUPFAM" id="SSF69593">
    <property type="entry name" value="Glycerol-3-phosphate (1)-acyltransferase"/>
    <property type="match status" value="1"/>
</dbReference>
<accession>A0A7L2RYF7</accession>
<evidence type="ECO:0000256" key="1">
    <source>
        <dbReference type="ARBA" id="ARBA00004728"/>
    </source>
</evidence>
<protein>
    <recommendedName>
        <fullName evidence="2">1-acylglycerol-3-phosphate O-acyltransferase</fullName>
        <ecNumber evidence="2">2.3.1.51</ecNumber>
    </recommendedName>
</protein>
<name>A0A7L2RYF7_9PASS</name>
<feature type="non-terminal residue" evidence="6">
    <location>
        <position position="76"/>
    </location>
</feature>
<reference evidence="6 7" key="1">
    <citation type="submission" date="2019-09" db="EMBL/GenBank/DDBJ databases">
        <title>Bird 10,000 Genomes (B10K) Project - Family phase.</title>
        <authorList>
            <person name="Zhang G."/>
        </authorList>
    </citation>
    <scope>NUCLEOTIDE SEQUENCE [LARGE SCALE GENOMIC DNA]</scope>
    <source>
        <strain evidence="6">B10K-DU-002-79</strain>
    </source>
</reference>
<proteinExistence type="predicted"/>
<evidence type="ECO:0000256" key="4">
    <source>
        <dbReference type="ARBA" id="ARBA00023315"/>
    </source>
</evidence>
<dbReference type="PANTHER" id="PTHR10434">
    <property type="entry name" value="1-ACYL-SN-GLYCEROL-3-PHOSPHATE ACYLTRANSFERASE"/>
    <property type="match status" value="1"/>
</dbReference>
<evidence type="ECO:0000256" key="3">
    <source>
        <dbReference type="ARBA" id="ARBA00022679"/>
    </source>
</evidence>
<evidence type="ECO:0000256" key="2">
    <source>
        <dbReference type="ARBA" id="ARBA00013211"/>
    </source>
</evidence>
<sequence length="76" mass="8442">PFVLVLNHQTSLDILVMLEILPDRCVSIGKKEIMYMGTFGLASWLAGTVFIDRSDREGSINALTQLAQSMQKENVS</sequence>
<organism evidence="6 7">
    <name type="scientific">Neodrepanis coruscans</name>
    <name type="common">wattled asity</name>
    <dbReference type="NCBI Taxonomy" id="254563"/>
    <lineage>
        <taxon>Eukaryota</taxon>
        <taxon>Metazoa</taxon>
        <taxon>Chordata</taxon>
        <taxon>Craniata</taxon>
        <taxon>Vertebrata</taxon>
        <taxon>Euteleostomi</taxon>
        <taxon>Archelosauria</taxon>
        <taxon>Archosauria</taxon>
        <taxon>Dinosauria</taxon>
        <taxon>Saurischia</taxon>
        <taxon>Theropoda</taxon>
        <taxon>Coelurosauria</taxon>
        <taxon>Aves</taxon>
        <taxon>Neognathae</taxon>
        <taxon>Neoaves</taxon>
        <taxon>Telluraves</taxon>
        <taxon>Australaves</taxon>
        <taxon>Passeriformes</taxon>
        <taxon>Philepittidae</taxon>
        <taxon>Neodrepanis</taxon>
    </lineage>
</organism>
<dbReference type="Pfam" id="PF01553">
    <property type="entry name" value="Acyltransferase"/>
    <property type="match status" value="1"/>
</dbReference>
<dbReference type="GO" id="GO:0003841">
    <property type="term" value="F:1-acylglycerol-3-phosphate O-acyltransferase activity"/>
    <property type="evidence" value="ECO:0007669"/>
    <property type="project" value="UniProtKB-EC"/>
</dbReference>
<keyword evidence="7" id="KW-1185">Reference proteome</keyword>
<dbReference type="EC" id="2.3.1.51" evidence="2"/>
<feature type="non-terminal residue" evidence="6">
    <location>
        <position position="1"/>
    </location>
</feature>
<gene>
    <name evidence="6" type="primary">Agpat1</name>
    <name evidence="6" type="ORF">NEOCOR_R04145</name>
</gene>
<dbReference type="GO" id="GO:0005783">
    <property type="term" value="C:endoplasmic reticulum"/>
    <property type="evidence" value="ECO:0007669"/>
    <property type="project" value="TreeGrafter"/>
</dbReference>
<dbReference type="Proteomes" id="UP000560066">
    <property type="component" value="Unassembled WGS sequence"/>
</dbReference>
<comment type="pathway">
    <text evidence="1">Phospholipid metabolism; CDP-diacylglycerol biosynthesis; CDP-diacylglycerol from sn-glycerol 3-phosphate: step 2/3.</text>
</comment>
<dbReference type="InterPro" id="IPR002123">
    <property type="entry name" value="Plipid/glycerol_acylTrfase"/>
</dbReference>
<dbReference type="AlphaFoldDB" id="A0A7L2RYF7"/>
<comment type="caution">
    <text evidence="6">The sequence shown here is derived from an EMBL/GenBank/DDBJ whole genome shotgun (WGS) entry which is preliminary data.</text>
</comment>
<evidence type="ECO:0000313" key="7">
    <source>
        <dbReference type="Proteomes" id="UP000560066"/>
    </source>
</evidence>
<dbReference type="CDD" id="cd07989">
    <property type="entry name" value="LPLAT_AGPAT-like"/>
    <property type="match status" value="1"/>
</dbReference>
<feature type="domain" description="Phospholipid/glycerol acyltransferase" evidence="5">
    <location>
        <begin position="1"/>
        <end position="73"/>
    </location>
</feature>
<evidence type="ECO:0000313" key="6">
    <source>
        <dbReference type="EMBL" id="NXS13395.1"/>
    </source>
</evidence>
<keyword evidence="4 6" id="KW-0012">Acyltransferase</keyword>
<evidence type="ECO:0000259" key="5">
    <source>
        <dbReference type="Pfam" id="PF01553"/>
    </source>
</evidence>
<dbReference type="EMBL" id="VYZS01331827">
    <property type="protein sequence ID" value="NXS13395.1"/>
    <property type="molecule type" value="Genomic_DNA"/>
</dbReference>